<dbReference type="InterPro" id="IPR036875">
    <property type="entry name" value="Znf_CCHC_sf"/>
</dbReference>
<keyword evidence="1" id="KW-0862">Zinc</keyword>
<dbReference type="OrthoDB" id="79194at2759"/>
<dbReference type="GO" id="GO:0008270">
    <property type="term" value="F:zinc ion binding"/>
    <property type="evidence" value="ECO:0007669"/>
    <property type="project" value="UniProtKB-KW"/>
</dbReference>
<dbReference type="PROSITE" id="PS50158">
    <property type="entry name" value="ZF_CCHC"/>
    <property type="match status" value="1"/>
</dbReference>
<evidence type="ECO:0000256" key="2">
    <source>
        <dbReference type="SAM" id="MobiDB-lite"/>
    </source>
</evidence>
<dbReference type="Gene3D" id="4.10.60.10">
    <property type="entry name" value="Zinc finger, CCHC-type"/>
    <property type="match status" value="1"/>
</dbReference>
<keyword evidence="1" id="KW-0863">Zinc-finger</keyword>
<feature type="domain" description="CCHC-type" evidence="3">
    <location>
        <begin position="231"/>
        <end position="246"/>
    </location>
</feature>
<dbReference type="Pfam" id="PF00098">
    <property type="entry name" value="zf-CCHC"/>
    <property type="match status" value="1"/>
</dbReference>
<gene>
    <name evidence="4" type="ORF">Pfra01_002706400</name>
</gene>
<dbReference type="EMBL" id="BSXT01006169">
    <property type="protein sequence ID" value="GMF62068.1"/>
    <property type="molecule type" value="Genomic_DNA"/>
</dbReference>
<dbReference type="InterPro" id="IPR005162">
    <property type="entry name" value="Retrotrans_gag_dom"/>
</dbReference>
<feature type="region of interest" description="Disordered" evidence="2">
    <location>
        <begin position="243"/>
        <end position="278"/>
    </location>
</feature>
<dbReference type="AlphaFoldDB" id="A0A9W6YEA4"/>
<evidence type="ECO:0000256" key="1">
    <source>
        <dbReference type="PROSITE-ProRule" id="PRU00047"/>
    </source>
</evidence>
<dbReference type="SUPFAM" id="SSF57756">
    <property type="entry name" value="Retrovirus zinc finger-like domains"/>
    <property type="match status" value="1"/>
</dbReference>
<dbReference type="Proteomes" id="UP001165121">
    <property type="component" value="Unassembled WGS sequence"/>
</dbReference>
<dbReference type="GO" id="GO:0003676">
    <property type="term" value="F:nucleic acid binding"/>
    <property type="evidence" value="ECO:0007669"/>
    <property type="project" value="InterPro"/>
</dbReference>
<keyword evidence="5" id="KW-1185">Reference proteome</keyword>
<feature type="compositionally biased region" description="Polar residues" evidence="2">
    <location>
        <begin position="267"/>
        <end position="278"/>
    </location>
</feature>
<keyword evidence="1" id="KW-0479">Metal-binding</keyword>
<protein>
    <submittedName>
        <fullName evidence="4">Unnamed protein product</fullName>
    </submittedName>
</protein>
<sequence>MRAEAQSAAQASATNPASFAARPTTTKPVKMSIPRLDSKDSDSLVFWVREIEIALSAGQIYDARAQVAFALSNLGGRARAWVMARESATPGYFNSWWFMEQELRSTFLLTNVAYRHRSKCLRCKQGKRSLQDYVMELHNLEAAMAGAPLSEDVKVTVFMDGVRTGPVRTELVRRQPKTFNEAVHIALLEDHCVRSAQGHTSHVEASQGSTPMEISLAESARSQRTPRADGRCFGCNQPGHFRRNCPTNPWKAPRDKKHSVRPALNSLEATESENGGSQ</sequence>
<dbReference type="InterPro" id="IPR001878">
    <property type="entry name" value="Znf_CCHC"/>
</dbReference>
<name>A0A9W6YEA4_9STRA</name>
<accession>A0A9W6YEA4</accession>
<dbReference type="PANTHER" id="PTHR15503">
    <property type="entry name" value="LDOC1 RELATED"/>
    <property type="match status" value="1"/>
</dbReference>
<dbReference type="SMART" id="SM00343">
    <property type="entry name" value="ZnF_C2HC"/>
    <property type="match status" value="1"/>
</dbReference>
<reference evidence="4" key="1">
    <citation type="submission" date="2023-04" db="EMBL/GenBank/DDBJ databases">
        <title>Phytophthora fragariaefolia NBRC 109709.</title>
        <authorList>
            <person name="Ichikawa N."/>
            <person name="Sato H."/>
            <person name="Tonouchi N."/>
        </authorList>
    </citation>
    <scope>NUCLEOTIDE SEQUENCE</scope>
    <source>
        <strain evidence="4">NBRC 109709</strain>
    </source>
</reference>
<comment type="caution">
    <text evidence="4">The sequence shown here is derived from an EMBL/GenBank/DDBJ whole genome shotgun (WGS) entry which is preliminary data.</text>
</comment>
<dbReference type="PANTHER" id="PTHR15503:SF22">
    <property type="entry name" value="TRANSPOSON TY3-I GAG POLYPROTEIN"/>
    <property type="match status" value="1"/>
</dbReference>
<organism evidence="4 5">
    <name type="scientific">Phytophthora fragariaefolia</name>
    <dbReference type="NCBI Taxonomy" id="1490495"/>
    <lineage>
        <taxon>Eukaryota</taxon>
        <taxon>Sar</taxon>
        <taxon>Stramenopiles</taxon>
        <taxon>Oomycota</taxon>
        <taxon>Peronosporomycetes</taxon>
        <taxon>Peronosporales</taxon>
        <taxon>Peronosporaceae</taxon>
        <taxon>Phytophthora</taxon>
    </lineage>
</organism>
<evidence type="ECO:0000313" key="5">
    <source>
        <dbReference type="Proteomes" id="UP001165121"/>
    </source>
</evidence>
<evidence type="ECO:0000313" key="4">
    <source>
        <dbReference type="EMBL" id="GMF62068.1"/>
    </source>
</evidence>
<feature type="compositionally biased region" description="Low complexity" evidence="2">
    <location>
        <begin position="1"/>
        <end position="21"/>
    </location>
</feature>
<proteinExistence type="predicted"/>
<evidence type="ECO:0000259" key="3">
    <source>
        <dbReference type="PROSITE" id="PS50158"/>
    </source>
</evidence>
<dbReference type="InterPro" id="IPR032567">
    <property type="entry name" value="RTL1-rel"/>
</dbReference>
<dbReference type="Pfam" id="PF03732">
    <property type="entry name" value="Retrotrans_gag"/>
    <property type="match status" value="1"/>
</dbReference>
<feature type="region of interest" description="Disordered" evidence="2">
    <location>
        <begin position="1"/>
        <end position="33"/>
    </location>
</feature>